<dbReference type="InterPro" id="IPR012458">
    <property type="entry name" value="DUF1664"/>
</dbReference>
<reference evidence="2 3" key="1">
    <citation type="journal article" date="2024" name="Nat. Commun.">
        <title>Phylogenomics reveals the evolutionary origins of lichenization in chlorophyte algae.</title>
        <authorList>
            <person name="Puginier C."/>
            <person name="Libourel C."/>
            <person name="Otte J."/>
            <person name="Skaloud P."/>
            <person name="Haon M."/>
            <person name="Grisel S."/>
            <person name="Petersen M."/>
            <person name="Berrin J.G."/>
            <person name="Delaux P.M."/>
            <person name="Dal Grande F."/>
            <person name="Keller J."/>
        </authorList>
    </citation>
    <scope>NUCLEOTIDE SEQUENCE [LARGE SCALE GENOMIC DNA]</scope>
    <source>
        <strain evidence="2 3">SAG 2043</strain>
    </source>
</reference>
<organism evidence="2 3">
    <name type="scientific">[Myrmecia] bisecta</name>
    <dbReference type="NCBI Taxonomy" id="41462"/>
    <lineage>
        <taxon>Eukaryota</taxon>
        <taxon>Viridiplantae</taxon>
        <taxon>Chlorophyta</taxon>
        <taxon>core chlorophytes</taxon>
        <taxon>Trebouxiophyceae</taxon>
        <taxon>Trebouxiales</taxon>
        <taxon>Trebouxiaceae</taxon>
        <taxon>Myrmecia</taxon>
    </lineage>
</organism>
<feature type="domain" description="DUF1664" evidence="1">
    <location>
        <begin position="87"/>
        <end position="205"/>
    </location>
</feature>
<evidence type="ECO:0000313" key="2">
    <source>
        <dbReference type="EMBL" id="KAK9804219.1"/>
    </source>
</evidence>
<dbReference type="PANTHER" id="PTHR46667">
    <property type="entry name" value="OS05G0182700 PROTEIN"/>
    <property type="match status" value="1"/>
</dbReference>
<gene>
    <name evidence="2" type="ORF">WJX72_001836</name>
</gene>
<evidence type="ECO:0000259" key="1">
    <source>
        <dbReference type="Pfam" id="PF07889"/>
    </source>
</evidence>
<evidence type="ECO:0000313" key="3">
    <source>
        <dbReference type="Proteomes" id="UP001489004"/>
    </source>
</evidence>
<name>A0AAW1P1K8_9CHLO</name>
<dbReference type="Pfam" id="PF07889">
    <property type="entry name" value="DUF1664"/>
    <property type="match status" value="1"/>
</dbReference>
<comment type="caution">
    <text evidence="2">The sequence shown here is derived from an EMBL/GenBank/DDBJ whole genome shotgun (WGS) entry which is preliminary data.</text>
</comment>
<accession>A0AAW1P1K8</accession>
<proteinExistence type="predicted"/>
<dbReference type="PANTHER" id="PTHR46667:SF6">
    <property type="entry name" value="OS01G0185100 PROTEIN"/>
    <property type="match status" value="1"/>
</dbReference>
<dbReference type="AlphaFoldDB" id="A0AAW1P1K8"/>
<dbReference type="Proteomes" id="UP001489004">
    <property type="component" value="Unassembled WGS sequence"/>
</dbReference>
<sequence>MASGGKIVGALIGAGGASAYYNSNGYVAETLRQIWSSPNWNAAGQRSGRGGELDELYKLVEKLSKDIHRHQGITIVSTRDSSGHGVILYTAGAGVLGALYLRFVRGWRFSDLMYVTRASLKNSMAQVTEGVGTLKKQVDSVKSFLQQQIQGIRTRQDESMAKQDVMGEQLDQVSNDVENIRTDVGEVNQTVRDLRVRWDELANDQQDALHGIYALCGVVGELMQRIGHRTNAVVHLEDYVKKPRALGAKVQGLEGLLGAGADALPGPGRLVIERAQSMALASQQGRVPRRHESYDGVQRVEIQNGEGWEELARSSTA</sequence>
<keyword evidence="3" id="KW-1185">Reference proteome</keyword>
<protein>
    <recommendedName>
        <fullName evidence="1">DUF1664 domain-containing protein</fullName>
    </recommendedName>
</protein>
<dbReference type="EMBL" id="JALJOR010000018">
    <property type="protein sequence ID" value="KAK9804219.1"/>
    <property type="molecule type" value="Genomic_DNA"/>
</dbReference>
<dbReference type="Gene3D" id="1.20.1170.10">
    <property type="match status" value="1"/>
</dbReference>